<comment type="subcellular location">
    <subcellularLocation>
        <location evidence="1">Mitochondrion</location>
    </subcellularLocation>
</comment>
<keyword evidence="9" id="KW-0175">Coiled coil</keyword>
<evidence type="ECO:0000313" key="12">
    <source>
        <dbReference type="Proteomes" id="UP000824998"/>
    </source>
</evidence>
<keyword evidence="6" id="KW-0804">Transcription</keyword>
<evidence type="ECO:0000256" key="8">
    <source>
        <dbReference type="ARBA" id="ARBA00035185"/>
    </source>
</evidence>
<reference evidence="11" key="1">
    <citation type="journal article" date="2021" name="IMA Fungus">
        <title>Genomic characterization of three marine fungi, including Emericellopsis atlantica sp. nov. with signatures of a generalist lifestyle and marine biomass degradation.</title>
        <authorList>
            <person name="Hagestad O.C."/>
            <person name="Hou L."/>
            <person name="Andersen J.H."/>
            <person name="Hansen E.H."/>
            <person name="Altermark B."/>
            <person name="Li C."/>
            <person name="Kuhnert E."/>
            <person name="Cox R.J."/>
            <person name="Crous P.W."/>
            <person name="Spatafora J.W."/>
            <person name="Lail K."/>
            <person name="Amirebrahimi M."/>
            <person name="Lipzen A."/>
            <person name="Pangilinan J."/>
            <person name="Andreopoulos W."/>
            <person name="Hayes R.D."/>
            <person name="Ng V."/>
            <person name="Grigoriev I.V."/>
            <person name="Jackson S.A."/>
            <person name="Sutton T.D.S."/>
            <person name="Dobson A.D.W."/>
            <person name="Rama T."/>
        </authorList>
    </citation>
    <scope>NUCLEOTIDE SEQUENCE</scope>
    <source>
        <strain evidence="11">TRa018bII</strain>
    </source>
</reference>
<evidence type="ECO:0000313" key="11">
    <source>
        <dbReference type="EMBL" id="KAG9232524.1"/>
    </source>
</evidence>
<evidence type="ECO:0000256" key="1">
    <source>
        <dbReference type="ARBA" id="ARBA00004173"/>
    </source>
</evidence>
<evidence type="ECO:0000256" key="6">
    <source>
        <dbReference type="ARBA" id="ARBA00023163"/>
    </source>
</evidence>
<evidence type="ECO:0000256" key="3">
    <source>
        <dbReference type="ARBA" id="ARBA00022980"/>
    </source>
</evidence>
<feature type="region of interest" description="Disordered" evidence="10">
    <location>
        <begin position="353"/>
        <end position="394"/>
    </location>
</feature>
<dbReference type="InterPro" id="IPR024629">
    <property type="entry name" value="Ribosomal_mL67"/>
</dbReference>
<feature type="coiled-coil region" evidence="9">
    <location>
        <begin position="200"/>
        <end position="238"/>
    </location>
</feature>
<dbReference type="EMBL" id="MU251544">
    <property type="protein sequence ID" value="KAG9232524.1"/>
    <property type="molecule type" value="Genomic_DNA"/>
</dbReference>
<evidence type="ECO:0000256" key="4">
    <source>
        <dbReference type="ARBA" id="ARBA00023015"/>
    </source>
</evidence>
<accession>A0A9P7YF31</accession>
<dbReference type="AlphaFoldDB" id="A0A9P7YF31"/>
<dbReference type="OrthoDB" id="5333655at2759"/>
<keyword evidence="5" id="KW-0496">Mitochondrion</keyword>
<gene>
    <name evidence="11" type="ORF">BJ875DRAFT_466567</name>
</gene>
<proteinExistence type="inferred from homology"/>
<evidence type="ECO:0000256" key="2">
    <source>
        <dbReference type="ARBA" id="ARBA00010741"/>
    </source>
</evidence>
<dbReference type="GO" id="GO:1990904">
    <property type="term" value="C:ribonucleoprotein complex"/>
    <property type="evidence" value="ECO:0007669"/>
    <property type="project" value="UniProtKB-KW"/>
</dbReference>
<protein>
    <recommendedName>
        <fullName evidence="8">Large ribosomal subunit protein mL67</fullName>
    </recommendedName>
</protein>
<name>A0A9P7YF31_9HELO</name>
<dbReference type="GO" id="GO:0003735">
    <property type="term" value="F:structural constituent of ribosome"/>
    <property type="evidence" value="ECO:0007669"/>
    <property type="project" value="TreeGrafter"/>
</dbReference>
<sequence>MSGLTRPGIARRALQAIKGIVKPAAAAPSTPSASGEATTDAEIISGIEAPDPAIEHGNRIYVFAHYQKQHVVYSLTRALKNGDALAQLPFNGKKTVPRALRKDLWHPLATLTFPSYQTGLSVLQKLRELRRRHELEWDPETINKDEKGELMLKKKYVRKLCDQKANSIADIAYILGRLATVEEQDVASKEAYEKNRTHKIEEQEKLIKEEEEGEKKLVESKGEDKEKARMKLRNLNKKLNALEIPPERTSQKATPREKLGLHGEGQGIVVGVKWNDIFDADFAECWTENVVHDKLESMTNNRVIGKAWGREKKKAEEAQQKAESEAKKGKKIETEAETINKQEFYRLAREKKIAQSKPETVVERGERRRREKEWSKKLRGYKEARQAKREQVAA</sequence>
<dbReference type="GO" id="GO:0000150">
    <property type="term" value="F:DNA strand exchange activity"/>
    <property type="evidence" value="ECO:0007669"/>
    <property type="project" value="InterPro"/>
</dbReference>
<dbReference type="PANTHER" id="PTHR28184">
    <property type="entry name" value="MITOCHONDRIAL HOMOLOGOUS RECOMBINATION PROTEIN 1"/>
    <property type="match status" value="1"/>
</dbReference>
<dbReference type="PANTHER" id="PTHR28184:SF1">
    <property type="entry name" value="LARGE RIBOSOMAL SUBUNIT PROTEIN ML67"/>
    <property type="match status" value="1"/>
</dbReference>
<evidence type="ECO:0000256" key="9">
    <source>
        <dbReference type="SAM" id="Coils"/>
    </source>
</evidence>
<feature type="compositionally biased region" description="Basic and acidic residues" evidence="10">
    <location>
        <begin position="360"/>
        <end position="394"/>
    </location>
</feature>
<evidence type="ECO:0000256" key="7">
    <source>
        <dbReference type="ARBA" id="ARBA00023274"/>
    </source>
</evidence>
<evidence type="ECO:0000256" key="10">
    <source>
        <dbReference type="SAM" id="MobiDB-lite"/>
    </source>
</evidence>
<dbReference type="GO" id="GO:0005840">
    <property type="term" value="C:ribosome"/>
    <property type="evidence" value="ECO:0007669"/>
    <property type="project" value="UniProtKB-KW"/>
</dbReference>
<organism evidence="11 12">
    <name type="scientific">Amylocarpus encephaloides</name>
    <dbReference type="NCBI Taxonomy" id="45428"/>
    <lineage>
        <taxon>Eukaryota</taxon>
        <taxon>Fungi</taxon>
        <taxon>Dikarya</taxon>
        <taxon>Ascomycota</taxon>
        <taxon>Pezizomycotina</taxon>
        <taxon>Leotiomycetes</taxon>
        <taxon>Helotiales</taxon>
        <taxon>Helotiales incertae sedis</taxon>
        <taxon>Amylocarpus</taxon>
    </lineage>
</organism>
<keyword evidence="4" id="KW-0805">Transcription regulation</keyword>
<comment type="caution">
    <text evidence="11">The sequence shown here is derived from an EMBL/GenBank/DDBJ whole genome shotgun (WGS) entry which is preliminary data.</text>
</comment>
<dbReference type="GO" id="GO:0005739">
    <property type="term" value="C:mitochondrion"/>
    <property type="evidence" value="ECO:0007669"/>
    <property type="project" value="UniProtKB-SubCell"/>
</dbReference>
<dbReference type="Pfam" id="PF12829">
    <property type="entry name" value="Mhr1"/>
    <property type="match status" value="1"/>
</dbReference>
<keyword evidence="12" id="KW-1185">Reference proteome</keyword>
<feature type="region of interest" description="Disordered" evidence="10">
    <location>
        <begin position="309"/>
        <end position="335"/>
    </location>
</feature>
<evidence type="ECO:0000256" key="5">
    <source>
        <dbReference type="ARBA" id="ARBA00023128"/>
    </source>
</evidence>
<keyword evidence="7" id="KW-0687">Ribonucleoprotein</keyword>
<dbReference type="GO" id="GO:0003697">
    <property type="term" value="F:single-stranded DNA binding"/>
    <property type="evidence" value="ECO:0007669"/>
    <property type="project" value="InterPro"/>
</dbReference>
<dbReference type="Proteomes" id="UP000824998">
    <property type="component" value="Unassembled WGS sequence"/>
</dbReference>
<keyword evidence="3" id="KW-0689">Ribosomal protein</keyword>
<comment type="similarity">
    <text evidence="2">Belongs to the mitochondrion-specific ribosomal protein mL67 family.</text>
</comment>